<protein>
    <submittedName>
        <fullName evidence="1">Uncharacterized protein</fullName>
    </submittedName>
</protein>
<proteinExistence type="predicted"/>
<dbReference type="EMBL" id="MCGT01000031">
    <property type="protein sequence ID" value="ORX47993.1"/>
    <property type="molecule type" value="Genomic_DNA"/>
</dbReference>
<dbReference type="AlphaFoldDB" id="A0A1X2G8U5"/>
<dbReference type="Proteomes" id="UP000242146">
    <property type="component" value="Unassembled WGS sequence"/>
</dbReference>
<comment type="caution">
    <text evidence="1">The sequence shown here is derived from an EMBL/GenBank/DDBJ whole genome shotgun (WGS) entry which is preliminary data.</text>
</comment>
<evidence type="ECO:0000313" key="2">
    <source>
        <dbReference type="Proteomes" id="UP000242146"/>
    </source>
</evidence>
<sequence length="123" mass="13868">MTHSLARWLAAMLAAAKILFTLALGSSRHRRRFIALLSHTGLKVDVILIQFPDDGAARVPLPTEVVVAKEYDVGSWLGVYFKSFYVHVRDLQNIFPWIKAPFPGLHYKNLSAIKLLYESIEGC</sequence>
<keyword evidence="2" id="KW-1185">Reference proteome</keyword>
<evidence type="ECO:0000313" key="1">
    <source>
        <dbReference type="EMBL" id="ORX47993.1"/>
    </source>
</evidence>
<organism evidence="1 2">
    <name type="scientific">Hesseltinella vesiculosa</name>
    <dbReference type="NCBI Taxonomy" id="101127"/>
    <lineage>
        <taxon>Eukaryota</taxon>
        <taxon>Fungi</taxon>
        <taxon>Fungi incertae sedis</taxon>
        <taxon>Mucoromycota</taxon>
        <taxon>Mucoromycotina</taxon>
        <taxon>Mucoromycetes</taxon>
        <taxon>Mucorales</taxon>
        <taxon>Cunninghamellaceae</taxon>
        <taxon>Hesseltinella</taxon>
    </lineage>
</organism>
<name>A0A1X2G8U5_9FUNG</name>
<accession>A0A1X2G8U5</accession>
<reference evidence="1 2" key="1">
    <citation type="submission" date="2016-07" db="EMBL/GenBank/DDBJ databases">
        <title>Pervasive Adenine N6-methylation of Active Genes in Fungi.</title>
        <authorList>
            <consortium name="DOE Joint Genome Institute"/>
            <person name="Mondo S.J."/>
            <person name="Dannebaum R.O."/>
            <person name="Kuo R.C."/>
            <person name="Labutti K."/>
            <person name="Haridas S."/>
            <person name="Kuo A."/>
            <person name="Salamov A."/>
            <person name="Ahrendt S.R."/>
            <person name="Lipzen A."/>
            <person name="Sullivan W."/>
            <person name="Andreopoulos W.B."/>
            <person name="Clum A."/>
            <person name="Lindquist E."/>
            <person name="Daum C."/>
            <person name="Ramamoorthy G.K."/>
            <person name="Gryganskyi A."/>
            <person name="Culley D."/>
            <person name="Magnuson J.K."/>
            <person name="James T.Y."/>
            <person name="O'Malley M.A."/>
            <person name="Stajich J.E."/>
            <person name="Spatafora J.W."/>
            <person name="Visel A."/>
            <person name="Grigoriev I.V."/>
        </authorList>
    </citation>
    <scope>NUCLEOTIDE SEQUENCE [LARGE SCALE GENOMIC DNA]</scope>
    <source>
        <strain evidence="1 2">NRRL 3301</strain>
    </source>
</reference>
<gene>
    <name evidence="1" type="ORF">DM01DRAFT_1348381</name>
</gene>